<comment type="similarity">
    <text evidence="12">Belongs to the DnaG primase family.</text>
</comment>
<dbReference type="GO" id="GO:0005737">
    <property type="term" value="C:cytoplasm"/>
    <property type="evidence" value="ECO:0007669"/>
    <property type="project" value="TreeGrafter"/>
</dbReference>
<keyword evidence="5 12" id="KW-0235">DNA replication</keyword>
<evidence type="ECO:0000313" key="15">
    <source>
        <dbReference type="Proteomes" id="UP000028523"/>
    </source>
</evidence>
<dbReference type="Pfam" id="PF08275">
    <property type="entry name" value="DNAG_N"/>
    <property type="match status" value="1"/>
</dbReference>
<dbReference type="Proteomes" id="UP000028523">
    <property type="component" value="Unassembled WGS sequence"/>
</dbReference>
<evidence type="ECO:0000313" key="14">
    <source>
        <dbReference type="EMBL" id="KFB07439.1"/>
    </source>
</evidence>
<accession>A0A084U3A3</accession>
<dbReference type="InterPro" id="IPR006295">
    <property type="entry name" value="DNA_primase_DnaG"/>
</dbReference>
<evidence type="ECO:0000256" key="4">
    <source>
        <dbReference type="ARBA" id="ARBA00022695"/>
    </source>
</evidence>
<keyword evidence="6 12" id="KW-0479">Metal-binding</keyword>
<dbReference type="InterPro" id="IPR036977">
    <property type="entry name" value="DNA_primase_Znf_CHC2"/>
</dbReference>
<dbReference type="Gene3D" id="3.40.1360.10">
    <property type="match status" value="1"/>
</dbReference>
<feature type="domain" description="Toprim" evidence="13">
    <location>
        <begin position="271"/>
        <end position="364"/>
    </location>
</feature>
<dbReference type="InterPro" id="IPR030846">
    <property type="entry name" value="DnaG_bac"/>
</dbReference>
<keyword evidence="3 12" id="KW-0808">Transferase</keyword>
<dbReference type="InterPro" id="IPR034151">
    <property type="entry name" value="TOPRIM_DnaG_bac"/>
</dbReference>
<dbReference type="PANTHER" id="PTHR30313:SF2">
    <property type="entry name" value="DNA PRIMASE"/>
    <property type="match status" value="1"/>
</dbReference>
<dbReference type="GO" id="GO:0003677">
    <property type="term" value="F:DNA binding"/>
    <property type="evidence" value="ECO:0007669"/>
    <property type="project" value="UniProtKB-KW"/>
</dbReference>
<evidence type="ECO:0000256" key="5">
    <source>
        <dbReference type="ARBA" id="ARBA00022705"/>
    </source>
</evidence>
<dbReference type="NCBIfam" id="TIGR01391">
    <property type="entry name" value="dnaG"/>
    <property type="match status" value="1"/>
</dbReference>
<dbReference type="Pfam" id="PF13155">
    <property type="entry name" value="Toprim_2"/>
    <property type="match status" value="1"/>
</dbReference>
<keyword evidence="4 12" id="KW-0548">Nucleotidyltransferase</keyword>
<feature type="zinc finger region" description="CHC2-type" evidence="12">
    <location>
        <begin position="38"/>
        <end position="62"/>
    </location>
</feature>
<name>A0A084U3A3_MALIO</name>
<dbReference type="InterPro" id="IPR037068">
    <property type="entry name" value="DNA_primase_core_N_sf"/>
</dbReference>
<comment type="domain">
    <text evidence="12">Contains an N-terminal zinc-binding domain, a central core domain that contains the primase activity, and a C-terminal DnaB-binding domain.</text>
</comment>
<dbReference type="Gene3D" id="3.90.580.10">
    <property type="entry name" value="Zinc finger, CHC2-type domain"/>
    <property type="match status" value="1"/>
</dbReference>
<dbReference type="CDD" id="cd03364">
    <property type="entry name" value="TOPRIM_DnaG_primases"/>
    <property type="match status" value="1"/>
</dbReference>
<dbReference type="EMBL" id="AWQU01000083">
    <property type="protein sequence ID" value="KFB07439.1"/>
    <property type="molecule type" value="Genomic_DNA"/>
</dbReference>
<keyword evidence="10 12" id="KW-0238">DNA-binding</keyword>
<dbReference type="GO" id="GO:1990077">
    <property type="term" value="C:primosome complex"/>
    <property type="evidence" value="ECO:0007669"/>
    <property type="project" value="UniProtKB-KW"/>
</dbReference>
<dbReference type="RefSeq" id="WP_051790318.1">
    <property type="nucleotide sequence ID" value="NZ_AWQU01000083.1"/>
</dbReference>
<keyword evidence="8 12" id="KW-0862">Zinc</keyword>
<keyword evidence="2 12" id="KW-0639">Primosome</keyword>
<comment type="function">
    <text evidence="12">RNA polymerase that catalyzes the synthesis of short RNA molecules used as primers for DNA polymerase during DNA replication.</text>
</comment>
<organism evidence="14 15">
    <name type="scientific">Malacoplasma iowae DK-CPA</name>
    <dbReference type="NCBI Taxonomy" id="1394179"/>
    <lineage>
        <taxon>Bacteria</taxon>
        <taxon>Bacillati</taxon>
        <taxon>Mycoplasmatota</taxon>
        <taxon>Mycoplasmoidales</taxon>
        <taxon>Mycoplasmoidaceae</taxon>
        <taxon>Malacoplasma</taxon>
    </lineage>
</organism>
<evidence type="ECO:0000256" key="9">
    <source>
        <dbReference type="ARBA" id="ARBA00022842"/>
    </source>
</evidence>
<protein>
    <recommendedName>
        <fullName evidence="12">DNA primase</fullName>
        <ecNumber evidence="12">2.7.7.101</ecNumber>
    </recommendedName>
</protein>
<dbReference type="GO" id="GO:0003899">
    <property type="term" value="F:DNA-directed RNA polymerase activity"/>
    <property type="evidence" value="ECO:0007669"/>
    <property type="project" value="UniProtKB-UniRule"/>
</dbReference>
<keyword evidence="9" id="KW-0460">Magnesium</keyword>
<dbReference type="SMART" id="SM00400">
    <property type="entry name" value="ZnF_CHCC"/>
    <property type="match status" value="1"/>
</dbReference>
<dbReference type="Gene3D" id="3.90.980.10">
    <property type="entry name" value="DNA primase, catalytic core, N-terminal domain"/>
    <property type="match status" value="1"/>
</dbReference>
<dbReference type="HAMAP" id="MF_00974">
    <property type="entry name" value="DNA_primase_DnaG"/>
    <property type="match status" value="1"/>
</dbReference>
<comment type="subunit">
    <text evidence="12">Monomer. Interacts with DnaB.</text>
</comment>
<dbReference type="SUPFAM" id="SSF57783">
    <property type="entry name" value="Zinc beta-ribbon"/>
    <property type="match status" value="1"/>
</dbReference>
<dbReference type="PROSITE" id="PS50880">
    <property type="entry name" value="TOPRIM"/>
    <property type="match status" value="1"/>
</dbReference>
<evidence type="ECO:0000256" key="2">
    <source>
        <dbReference type="ARBA" id="ARBA00022515"/>
    </source>
</evidence>
<dbReference type="InterPro" id="IPR050219">
    <property type="entry name" value="DnaG_primase"/>
</dbReference>
<evidence type="ECO:0000256" key="7">
    <source>
        <dbReference type="ARBA" id="ARBA00022771"/>
    </source>
</evidence>
<sequence length="672" mass="78983">MNDSFSIYRYIIDKCSIVDVIKNYINLQKKGNNYWGLCPFHGDNNPSLSVNESKKIFKCFVCNAKGNAINFVAKYKKISDFNAIKEIATTFNLSDINLNNYFKNYSDINEKWEKIYKLNSQACFIYHKSLLADKYEKQLNYLLDRNLTIDLIKEYEIGYAPNEDNSKYLFSRLTNENNMFGANRDENFIWTPNQLVENSLAILKDDGTYSDFFWDRIIIPIKDEHNNIVGFSGRILNQSGNIKYLNTKTTDVFKKENLLFNFNNFDKTQFNEIFVVEGYMDVFAFRQINIENVIASMGTAFTNHQINLIKKYPNIKSIILCFDNDNVGYNATMEFVKKIKNWNINIFIVKPYDKNFKDIDEYLKANGKEKTRNIVSNHISVVEFQIEKKFSETTTDKEKKVYANEIIANINEIGFNELFIDSDLQKLSNASGISVENLKTLINKKSNENLIYQNKQNNYYKKQKNNNYFFNSIDDINIYGFPKISQSKPLDPNFYLNRLVKKELDLIQLICNNNYLCKIYFDTIGDIYFVDKNDMWFFKSLFYYLRLCMENDIKVSYKVLIKLINLYEENPVIKEQLIELINHYQEKVASSLANEINNLQKMEGYINEDSLLQKENIRGLTLMKDLLYGIESIKFKEIALSNKDDISEQIKKISKEIEIKLDKINKEINPND</sequence>
<dbReference type="InterPro" id="IPR002694">
    <property type="entry name" value="Znf_CHC2"/>
</dbReference>
<comment type="cofactor">
    <cofactor evidence="12">
        <name>Zn(2+)</name>
        <dbReference type="ChEBI" id="CHEBI:29105"/>
    </cofactor>
    <text evidence="12">Binds 1 zinc ion per monomer.</text>
</comment>
<dbReference type="Pfam" id="PF01807">
    <property type="entry name" value="Zn_ribbon_DnaG"/>
    <property type="match status" value="1"/>
</dbReference>
<evidence type="ECO:0000256" key="3">
    <source>
        <dbReference type="ARBA" id="ARBA00022679"/>
    </source>
</evidence>
<evidence type="ECO:0000259" key="13">
    <source>
        <dbReference type="PROSITE" id="PS50880"/>
    </source>
</evidence>
<dbReference type="EC" id="2.7.7.101" evidence="12"/>
<reference evidence="14 15" key="1">
    <citation type="journal article" date="2014" name="PLoS ONE">
        <title>Reduction of Hydrogen Peroxide Accumulation and Toxicity by a Catalase from Mycoplasma iowae.</title>
        <authorList>
            <person name="Pritchard R.E."/>
            <person name="Prassinos A.J."/>
            <person name="Osborne J.D."/>
            <person name="Raviv Z."/>
            <person name="Balish M.F."/>
        </authorList>
    </citation>
    <scope>NUCLEOTIDE SEQUENCE [LARGE SCALE GENOMIC DNA]</scope>
    <source>
        <strain evidence="14 15">DK-CPA</strain>
    </source>
</reference>
<comment type="catalytic activity">
    <reaction evidence="12">
        <text>ssDNA + n NTP = ssDNA/pppN(pN)n-1 hybrid + (n-1) diphosphate.</text>
        <dbReference type="EC" id="2.7.7.101"/>
    </reaction>
</comment>
<keyword evidence="15" id="KW-1185">Reference proteome</keyword>
<evidence type="ECO:0000256" key="1">
    <source>
        <dbReference type="ARBA" id="ARBA00022478"/>
    </source>
</evidence>
<gene>
    <name evidence="12 14" type="primary">dnaG</name>
    <name evidence="14" type="ORF">P271_275</name>
</gene>
<dbReference type="GO" id="GO:0000428">
    <property type="term" value="C:DNA-directed RNA polymerase complex"/>
    <property type="evidence" value="ECO:0007669"/>
    <property type="project" value="UniProtKB-KW"/>
</dbReference>
<dbReference type="PANTHER" id="PTHR30313">
    <property type="entry name" value="DNA PRIMASE"/>
    <property type="match status" value="1"/>
</dbReference>
<evidence type="ECO:0000256" key="10">
    <source>
        <dbReference type="ARBA" id="ARBA00023125"/>
    </source>
</evidence>
<evidence type="ECO:0000256" key="12">
    <source>
        <dbReference type="HAMAP-Rule" id="MF_00974"/>
    </source>
</evidence>
<comment type="caution">
    <text evidence="14">The sequence shown here is derived from an EMBL/GenBank/DDBJ whole genome shotgun (WGS) entry which is preliminary data.</text>
</comment>
<dbReference type="AlphaFoldDB" id="A0A084U3A3"/>
<evidence type="ECO:0000256" key="11">
    <source>
        <dbReference type="ARBA" id="ARBA00023163"/>
    </source>
</evidence>
<keyword evidence="1 12" id="KW-0240">DNA-directed RNA polymerase</keyword>
<keyword evidence="11 12" id="KW-0804">Transcription</keyword>
<dbReference type="InterPro" id="IPR013264">
    <property type="entry name" value="DNAG_N"/>
</dbReference>
<dbReference type="GO" id="GO:0008270">
    <property type="term" value="F:zinc ion binding"/>
    <property type="evidence" value="ECO:0007669"/>
    <property type="project" value="UniProtKB-UniRule"/>
</dbReference>
<proteinExistence type="inferred from homology"/>
<dbReference type="SMART" id="SM00493">
    <property type="entry name" value="TOPRIM"/>
    <property type="match status" value="1"/>
</dbReference>
<dbReference type="GO" id="GO:0006269">
    <property type="term" value="P:DNA replication, synthesis of primer"/>
    <property type="evidence" value="ECO:0007669"/>
    <property type="project" value="UniProtKB-UniRule"/>
</dbReference>
<dbReference type="SUPFAM" id="SSF56731">
    <property type="entry name" value="DNA primase core"/>
    <property type="match status" value="1"/>
</dbReference>
<evidence type="ECO:0000256" key="8">
    <source>
        <dbReference type="ARBA" id="ARBA00022833"/>
    </source>
</evidence>
<keyword evidence="7 12" id="KW-0863">Zinc-finger</keyword>
<evidence type="ECO:0000256" key="6">
    <source>
        <dbReference type="ARBA" id="ARBA00022723"/>
    </source>
</evidence>
<dbReference type="InterPro" id="IPR006171">
    <property type="entry name" value="TOPRIM_dom"/>
</dbReference>